<name>A0A0D0JGM4_AGRTU</name>
<comment type="caution">
    <text evidence="2">The sequence shown here is derived from an EMBL/GenBank/DDBJ whole genome shotgun (WGS) entry which is preliminary data.</text>
</comment>
<evidence type="ECO:0000313" key="3">
    <source>
        <dbReference type="Proteomes" id="UP000035017"/>
    </source>
</evidence>
<dbReference type="SUPFAM" id="SSF51735">
    <property type="entry name" value="NAD(P)-binding Rossmann-fold domains"/>
    <property type="match status" value="1"/>
</dbReference>
<protein>
    <submittedName>
        <fullName evidence="2">Nucleoside-diphosphate sugar epimerase</fullName>
    </submittedName>
</protein>
<reference evidence="2 3" key="1">
    <citation type="submission" date="2014-12" db="EMBL/GenBank/DDBJ databases">
        <title>16Stimator: statistical estimation of ribosomal gene copy numbers from draft genome assemblies.</title>
        <authorList>
            <person name="Perisin M.A."/>
            <person name="Vetter M."/>
            <person name="Gilbert J.A."/>
            <person name="Bergelson J."/>
        </authorList>
    </citation>
    <scope>NUCLEOTIDE SEQUENCE [LARGE SCALE GENOMIC DNA]</scope>
    <source>
        <strain evidence="2 3">MEJ076</strain>
    </source>
</reference>
<evidence type="ECO:0000313" key="2">
    <source>
        <dbReference type="EMBL" id="KIQ05127.1"/>
    </source>
</evidence>
<dbReference type="OrthoDB" id="7771794at2"/>
<dbReference type="InterPro" id="IPR008030">
    <property type="entry name" value="NmrA-like"/>
</dbReference>
<dbReference type="CDD" id="cd05269">
    <property type="entry name" value="TMR_SDR_a"/>
    <property type="match status" value="1"/>
</dbReference>
<dbReference type="Gene3D" id="3.40.50.720">
    <property type="entry name" value="NAD(P)-binding Rossmann-like Domain"/>
    <property type="match status" value="1"/>
</dbReference>
<dbReference type="Gene3D" id="3.90.25.10">
    <property type="entry name" value="UDP-galactose 4-epimerase, domain 1"/>
    <property type="match status" value="1"/>
</dbReference>
<sequence length="295" mass="30757">MSKILVTGASGQLGQAVIRHLLETYGVNASNIVAASRDTSKLSALAAKGVETRTADFDDAASLDAAFAGIDTALLISTDALAVPGQRLTQHKAAVAAAAKAGIKHIAYTSMQKPDTSLVTFAPDHLGTEEAIKASGVPYTILRNAWYHENYMHGMPHNVQAGQWFTATADGKVPNIARDDCARAAAAVLAKGKAENKTYDITGPQSLDADQIGDIISKITGKPLAVIKVSPADLQKGIEGAGLPSFVAQMLASADANIAAGNFDIVTDDYETLTGQKPQTLEAFFEAHKAALLSA</sequence>
<organism evidence="2 3">
    <name type="scientific">Agrobacterium tumefaciens</name>
    <dbReference type="NCBI Taxonomy" id="358"/>
    <lineage>
        <taxon>Bacteria</taxon>
        <taxon>Pseudomonadati</taxon>
        <taxon>Pseudomonadota</taxon>
        <taxon>Alphaproteobacteria</taxon>
        <taxon>Hyphomicrobiales</taxon>
        <taxon>Rhizobiaceae</taxon>
        <taxon>Rhizobium/Agrobacterium group</taxon>
        <taxon>Agrobacterium</taxon>
        <taxon>Agrobacterium tumefaciens complex</taxon>
    </lineage>
</organism>
<dbReference type="EMBL" id="JXQV01000003">
    <property type="protein sequence ID" value="KIQ05127.1"/>
    <property type="molecule type" value="Genomic_DNA"/>
</dbReference>
<dbReference type="AlphaFoldDB" id="A0A0D0JGM4"/>
<dbReference type="Proteomes" id="UP000035017">
    <property type="component" value="Unassembled WGS sequence"/>
</dbReference>
<accession>A0A0D0JGM4</accession>
<evidence type="ECO:0000259" key="1">
    <source>
        <dbReference type="Pfam" id="PF05368"/>
    </source>
</evidence>
<dbReference type="InterPro" id="IPR036291">
    <property type="entry name" value="NAD(P)-bd_dom_sf"/>
</dbReference>
<feature type="domain" description="NmrA-like" evidence="1">
    <location>
        <begin position="2"/>
        <end position="284"/>
    </location>
</feature>
<dbReference type="PANTHER" id="PTHR47129">
    <property type="entry name" value="QUINONE OXIDOREDUCTASE 2"/>
    <property type="match status" value="1"/>
</dbReference>
<gene>
    <name evidence="2" type="ORF">RU07_02775</name>
</gene>
<dbReference type="PANTHER" id="PTHR47129:SF1">
    <property type="entry name" value="NMRA-LIKE DOMAIN-CONTAINING PROTEIN"/>
    <property type="match status" value="1"/>
</dbReference>
<dbReference type="Pfam" id="PF05368">
    <property type="entry name" value="NmrA"/>
    <property type="match status" value="1"/>
</dbReference>
<dbReference type="InterPro" id="IPR052718">
    <property type="entry name" value="NmrA-type_oxidoreductase"/>
</dbReference>
<proteinExistence type="predicted"/>